<dbReference type="Pfam" id="PF13469">
    <property type="entry name" value="Sulfotransfer_3"/>
    <property type="match status" value="1"/>
</dbReference>
<name>A0A8J6NMM7_9CHLR</name>
<comment type="caution">
    <text evidence="2">The sequence shown here is derived from an EMBL/GenBank/DDBJ whole genome shotgun (WGS) entry which is preliminary data.</text>
</comment>
<dbReference type="SUPFAM" id="SSF52540">
    <property type="entry name" value="P-loop containing nucleoside triphosphate hydrolases"/>
    <property type="match status" value="1"/>
</dbReference>
<dbReference type="GO" id="GO:0008476">
    <property type="term" value="F:protein-tyrosine sulfotransferase activity"/>
    <property type="evidence" value="ECO:0007669"/>
    <property type="project" value="InterPro"/>
</dbReference>
<gene>
    <name evidence="2" type="ORF">H8E29_12270</name>
</gene>
<dbReference type="PANTHER" id="PTHR12788">
    <property type="entry name" value="PROTEIN-TYROSINE SULFOTRANSFERASE 2"/>
    <property type="match status" value="1"/>
</dbReference>
<evidence type="ECO:0000256" key="1">
    <source>
        <dbReference type="ARBA" id="ARBA00022679"/>
    </source>
</evidence>
<proteinExistence type="predicted"/>
<sequence length="341" mass="39544">MEVVKRIKSAGRILLRGEDKTGPRAEIPPLTAEQVAEMKQFFPMEKFFIYGHARSGTTLLARLIRLHPEVHCNWQAHFFTRKPLLKSLVDSAEMEEWLTRRSNRWNDGTDLSPLVMRAAADYIMESDAKRAGAEKHIVGDKSPNSLNDGESVRLMHAVYPDAYLINIVRDGRDVLISQRFRNFVEESKFLTKEDKQIVDALRADQTPFTTGERSIFTEKWLRANAEGWVKNLIETADAGKRLFGERYYEFRYEDLLYTPLTVMKKVWALFDISIDDALDEAIQAEMSSNPDQTWQKERNKSIADFLPKGKAGNWQNIFTVRDREIFNEVVGEMLVKWKYEL</sequence>
<dbReference type="EMBL" id="JACNJN010000137">
    <property type="protein sequence ID" value="MBC8336034.1"/>
    <property type="molecule type" value="Genomic_DNA"/>
</dbReference>
<protein>
    <submittedName>
        <fullName evidence="2">Sulfotransferase</fullName>
    </submittedName>
</protein>
<dbReference type="Proteomes" id="UP000614469">
    <property type="component" value="Unassembled WGS sequence"/>
</dbReference>
<dbReference type="InterPro" id="IPR027417">
    <property type="entry name" value="P-loop_NTPase"/>
</dbReference>
<organism evidence="2 3">
    <name type="scientific">Candidatus Desulfolinea nitratireducens</name>
    <dbReference type="NCBI Taxonomy" id="2841698"/>
    <lineage>
        <taxon>Bacteria</taxon>
        <taxon>Bacillati</taxon>
        <taxon>Chloroflexota</taxon>
        <taxon>Anaerolineae</taxon>
        <taxon>Anaerolineales</taxon>
        <taxon>Anaerolineales incertae sedis</taxon>
        <taxon>Candidatus Desulfolinea</taxon>
    </lineage>
</organism>
<evidence type="ECO:0000313" key="2">
    <source>
        <dbReference type="EMBL" id="MBC8336034.1"/>
    </source>
</evidence>
<accession>A0A8J6NMM7</accession>
<dbReference type="InterPro" id="IPR026634">
    <property type="entry name" value="TPST-like"/>
</dbReference>
<keyword evidence="1" id="KW-0808">Transferase</keyword>
<dbReference type="Gene3D" id="3.40.50.300">
    <property type="entry name" value="P-loop containing nucleotide triphosphate hydrolases"/>
    <property type="match status" value="1"/>
</dbReference>
<evidence type="ECO:0000313" key="3">
    <source>
        <dbReference type="Proteomes" id="UP000614469"/>
    </source>
</evidence>
<dbReference type="PANTHER" id="PTHR12788:SF10">
    <property type="entry name" value="PROTEIN-TYROSINE SULFOTRANSFERASE"/>
    <property type="match status" value="1"/>
</dbReference>
<reference evidence="2 3" key="1">
    <citation type="submission" date="2020-08" db="EMBL/GenBank/DDBJ databases">
        <title>Bridging the membrane lipid divide: bacteria of the FCB group superphylum have the potential to synthesize archaeal ether lipids.</title>
        <authorList>
            <person name="Villanueva L."/>
            <person name="Von Meijenfeldt F.A.B."/>
            <person name="Westbye A.B."/>
            <person name="Yadav S."/>
            <person name="Hopmans E.C."/>
            <person name="Dutilh B.E."/>
            <person name="Sinninghe Damste J.S."/>
        </authorList>
    </citation>
    <scope>NUCLEOTIDE SEQUENCE [LARGE SCALE GENOMIC DNA]</scope>
    <source>
        <strain evidence="2">NIOZ-UU36</strain>
    </source>
</reference>
<dbReference type="AlphaFoldDB" id="A0A8J6NMM7"/>